<feature type="compositionally biased region" description="Low complexity" evidence="1">
    <location>
        <begin position="615"/>
        <end position="641"/>
    </location>
</feature>
<gene>
    <name evidence="3" type="ORF">C7B64_19160</name>
</gene>
<dbReference type="InterPro" id="IPR001932">
    <property type="entry name" value="PPM-type_phosphatase-like_dom"/>
</dbReference>
<dbReference type="CDD" id="cd00143">
    <property type="entry name" value="PP2Cc"/>
    <property type="match status" value="1"/>
</dbReference>
<dbReference type="PROSITE" id="PS51746">
    <property type="entry name" value="PPM_2"/>
    <property type="match status" value="1"/>
</dbReference>
<dbReference type="Proteomes" id="UP000238762">
    <property type="component" value="Unassembled WGS sequence"/>
</dbReference>
<dbReference type="Pfam" id="PF13672">
    <property type="entry name" value="PP2C_2"/>
    <property type="match status" value="1"/>
</dbReference>
<name>A0A2T1BZ05_9CYAN</name>
<feature type="region of interest" description="Disordered" evidence="1">
    <location>
        <begin position="533"/>
        <end position="554"/>
    </location>
</feature>
<reference evidence="3 4" key="2">
    <citation type="submission" date="2018-03" db="EMBL/GenBank/DDBJ databases">
        <title>The ancient ancestry and fast evolution of plastids.</title>
        <authorList>
            <person name="Moore K.R."/>
            <person name="Magnabosco C."/>
            <person name="Momper L."/>
            <person name="Gold D.A."/>
            <person name="Bosak T."/>
            <person name="Fournier G.P."/>
        </authorList>
    </citation>
    <scope>NUCLEOTIDE SEQUENCE [LARGE SCALE GENOMIC DNA]</scope>
    <source>
        <strain evidence="3 4">CCAP 1448/3</strain>
    </source>
</reference>
<evidence type="ECO:0000313" key="4">
    <source>
        <dbReference type="Proteomes" id="UP000238762"/>
    </source>
</evidence>
<protein>
    <recommendedName>
        <fullName evidence="2">PPM-type phosphatase domain-containing protein</fullName>
    </recommendedName>
</protein>
<evidence type="ECO:0000256" key="1">
    <source>
        <dbReference type="SAM" id="MobiDB-lite"/>
    </source>
</evidence>
<evidence type="ECO:0000259" key="2">
    <source>
        <dbReference type="PROSITE" id="PS51746"/>
    </source>
</evidence>
<feature type="domain" description="PPM-type phosphatase" evidence="2">
    <location>
        <begin position="264"/>
        <end position="523"/>
    </location>
</feature>
<dbReference type="SMART" id="SM00332">
    <property type="entry name" value="PP2Cc"/>
    <property type="match status" value="1"/>
</dbReference>
<evidence type="ECO:0000313" key="3">
    <source>
        <dbReference type="EMBL" id="PSB01265.1"/>
    </source>
</evidence>
<organism evidence="3 4">
    <name type="scientific">Merismopedia glauca CCAP 1448/3</name>
    <dbReference type="NCBI Taxonomy" id="1296344"/>
    <lineage>
        <taxon>Bacteria</taxon>
        <taxon>Bacillati</taxon>
        <taxon>Cyanobacteriota</taxon>
        <taxon>Cyanophyceae</taxon>
        <taxon>Synechococcales</taxon>
        <taxon>Merismopediaceae</taxon>
        <taxon>Merismopedia</taxon>
    </lineage>
</organism>
<dbReference type="SUPFAM" id="SSF81606">
    <property type="entry name" value="PP2C-like"/>
    <property type="match status" value="1"/>
</dbReference>
<dbReference type="SMART" id="SM00331">
    <property type="entry name" value="PP2C_SIG"/>
    <property type="match status" value="1"/>
</dbReference>
<dbReference type="EMBL" id="PVWJ01000118">
    <property type="protein sequence ID" value="PSB01265.1"/>
    <property type="molecule type" value="Genomic_DNA"/>
</dbReference>
<comment type="caution">
    <text evidence="3">The sequence shown here is derived from an EMBL/GenBank/DDBJ whole genome shotgun (WGS) entry which is preliminary data.</text>
</comment>
<dbReference type="OrthoDB" id="500607at2"/>
<feature type="region of interest" description="Disordered" evidence="1">
    <location>
        <begin position="615"/>
        <end position="646"/>
    </location>
</feature>
<accession>A0A2T1BZ05</accession>
<proteinExistence type="predicted"/>
<sequence length="765" mass="84147">MNISTAIVTCPHPDCKAPNPLDRIFCQKCQRYIPKRYLWTLGKPLNSNGKGELLGDRYLVVNQNTVLDTHPGLMPVTTEDIPPGIVPYLKLSAYQPQIPKVYGLLANPSQEESIWLLEDAPIYSQGLATNLAGRLMPRLVDVWREKNITPLRQINWLAQILELWQPMVMEKVASTLLNLESLRVEGSLIRILELVPDGQRSPTLSDLGKFWQQFLPEAHPTASDFWQVLCQQLASGQFTSPEQVLDVLGSTLNSCANSYHHFYQIATYSDKGPTRSRNEDACYPSSGTFLNSISGKDLGLTIVCDGIGGHEGGNVASNMAIEAIHQDIVQSLTQPSTWESKSVSHQLESYIRSANDRISQRNDSEQRHSRQRMGTTVVMAVNHGHEVYLAHVGDSRAYRISRTGCHQVTLDDDLAAREVRLGYALYREALQHASSGSLIQALGMGGSYNLHPTVQKFVIDEDCIFLLCSDGLSDRDRVDQYWESLVLPVLEGKKDLGTLSQELVGIGNSLNGHDNVTIGLLYCRAQLSAEGGRSPIPPPPAVVPLPTHSISTNQPTRLQFPEESTYLQRLPQGSSPPAASPKSNPWRWGFLIPLTLIGAIGAYYFKLPLSFPNQPDAQATPTPNTQATPTPDAQATSTPDPTVAPGQFYRTTKAIPLTLESGAGEPSKIPENTTIQFVGKSSNNRQNVQFCSPPSNQLLPKFFDKLLNFTQQSSVIKGSISESDIQDLEKLSSSENPNSTDNVECLNTGFSNITIPANKTNSPNK</sequence>
<dbReference type="AlphaFoldDB" id="A0A2T1BZ05"/>
<dbReference type="Gene3D" id="3.60.40.10">
    <property type="entry name" value="PPM-type phosphatase domain"/>
    <property type="match status" value="1"/>
</dbReference>
<reference evidence="3 4" key="1">
    <citation type="submission" date="2018-02" db="EMBL/GenBank/DDBJ databases">
        <authorList>
            <person name="Cohen D.B."/>
            <person name="Kent A.D."/>
        </authorList>
    </citation>
    <scope>NUCLEOTIDE SEQUENCE [LARGE SCALE GENOMIC DNA]</scope>
    <source>
        <strain evidence="3 4">CCAP 1448/3</strain>
    </source>
</reference>
<keyword evidence="4" id="KW-1185">Reference proteome</keyword>
<dbReference type="RefSeq" id="WP_106290361.1">
    <property type="nucleotide sequence ID" value="NZ_CAWNTC010000150.1"/>
</dbReference>
<dbReference type="InterPro" id="IPR036457">
    <property type="entry name" value="PPM-type-like_dom_sf"/>
</dbReference>